<evidence type="ECO:0008006" key="4">
    <source>
        <dbReference type="Google" id="ProtNLM"/>
    </source>
</evidence>
<feature type="chain" id="PRO_5040176678" description="Secreted protein" evidence="1">
    <location>
        <begin position="20"/>
        <end position="98"/>
    </location>
</feature>
<dbReference type="EMBL" id="WHVB01000025">
    <property type="protein sequence ID" value="KAF8470519.1"/>
    <property type="molecule type" value="Genomic_DNA"/>
</dbReference>
<protein>
    <recommendedName>
        <fullName evidence="4">Secreted protein</fullName>
    </recommendedName>
</protein>
<reference evidence="2" key="1">
    <citation type="submission" date="2019-10" db="EMBL/GenBank/DDBJ databases">
        <authorList>
            <consortium name="DOE Joint Genome Institute"/>
            <person name="Kuo A."/>
            <person name="Miyauchi S."/>
            <person name="Kiss E."/>
            <person name="Drula E."/>
            <person name="Kohler A."/>
            <person name="Sanchez-Garcia M."/>
            <person name="Andreopoulos B."/>
            <person name="Barry K.W."/>
            <person name="Bonito G."/>
            <person name="Buee M."/>
            <person name="Carver A."/>
            <person name="Chen C."/>
            <person name="Cichocki N."/>
            <person name="Clum A."/>
            <person name="Culley D."/>
            <person name="Crous P.W."/>
            <person name="Fauchery L."/>
            <person name="Girlanda M."/>
            <person name="Hayes R."/>
            <person name="Keri Z."/>
            <person name="LaButti K."/>
            <person name="Lipzen A."/>
            <person name="Lombard V."/>
            <person name="Magnuson J."/>
            <person name="Maillard F."/>
            <person name="Morin E."/>
            <person name="Murat C."/>
            <person name="Nolan M."/>
            <person name="Ohm R."/>
            <person name="Pangilinan J."/>
            <person name="Pereira M."/>
            <person name="Perotto S."/>
            <person name="Peter M."/>
            <person name="Riley R."/>
            <person name="Sitrit Y."/>
            <person name="Stielow B."/>
            <person name="Szollosi G."/>
            <person name="Zifcakova L."/>
            <person name="Stursova M."/>
            <person name="Spatafora J.W."/>
            <person name="Tedersoo L."/>
            <person name="Vaario L.-M."/>
            <person name="Yamada A."/>
            <person name="Yan M."/>
            <person name="Wang P."/>
            <person name="Xu J."/>
            <person name="Bruns T."/>
            <person name="Baldrian P."/>
            <person name="Vilgalys R."/>
            <person name="Henrissat B."/>
            <person name="Grigoriev I.V."/>
            <person name="Hibbett D."/>
            <person name="Nagy L.G."/>
            <person name="Martin F.M."/>
        </authorList>
    </citation>
    <scope>NUCLEOTIDE SEQUENCE</scope>
    <source>
        <strain evidence="2">Prilba</strain>
    </source>
</reference>
<dbReference type="Proteomes" id="UP000759537">
    <property type="component" value="Unassembled WGS sequence"/>
</dbReference>
<comment type="caution">
    <text evidence="2">The sequence shown here is derived from an EMBL/GenBank/DDBJ whole genome shotgun (WGS) entry which is preliminary data.</text>
</comment>
<name>A0A9P5MR21_9AGAM</name>
<evidence type="ECO:0000256" key="1">
    <source>
        <dbReference type="SAM" id="SignalP"/>
    </source>
</evidence>
<reference evidence="2" key="2">
    <citation type="journal article" date="2020" name="Nat. Commun.">
        <title>Large-scale genome sequencing of mycorrhizal fungi provides insights into the early evolution of symbiotic traits.</title>
        <authorList>
            <person name="Miyauchi S."/>
            <person name="Kiss E."/>
            <person name="Kuo A."/>
            <person name="Drula E."/>
            <person name="Kohler A."/>
            <person name="Sanchez-Garcia M."/>
            <person name="Morin E."/>
            <person name="Andreopoulos B."/>
            <person name="Barry K.W."/>
            <person name="Bonito G."/>
            <person name="Buee M."/>
            <person name="Carver A."/>
            <person name="Chen C."/>
            <person name="Cichocki N."/>
            <person name="Clum A."/>
            <person name="Culley D."/>
            <person name="Crous P.W."/>
            <person name="Fauchery L."/>
            <person name="Girlanda M."/>
            <person name="Hayes R.D."/>
            <person name="Keri Z."/>
            <person name="LaButti K."/>
            <person name="Lipzen A."/>
            <person name="Lombard V."/>
            <person name="Magnuson J."/>
            <person name="Maillard F."/>
            <person name="Murat C."/>
            <person name="Nolan M."/>
            <person name="Ohm R.A."/>
            <person name="Pangilinan J."/>
            <person name="Pereira M.F."/>
            <person name="Perotto S."/>
            <person name="Peter M."/>
            <person name="Pfister S."/>
            <person name="Riley R."/>
            <person name="Sitrit Y."/>
            <person name="Stielow J.B."/>
            <person name="Szollosi G."/>
            <person name="Zifcakova L."/>
            <person name="Stursova M."/>
            <person name="Spatafora J.W."/>
            <person name="Tedersoo L."/>
            <person name="Vaario L.M."/>
            <person name="Yamada A."/>
            <person name="Yan M."/>
            <person name="Wang P."/>
            <person name="Xu J."/>
            <person name="Bruns T."/>
            <person name="Baldrian P."/>
            <person name="Vilgalys R."/>
            <person name="Dunand C."/>
            <person name="Henrissat B."/>
            <person name="Grigoriev I.V."/>
            <person name="Hibbett D."/>
            <person name="Nagy L.G."/>
            <person name="Martin F.M."/>
        </authorList>
    </citation>
    <scope>NUCLEOTIDE SEQUENCE</scope>
    <source>
        <strain evidence="2">Prilba</strain>
    </source>
</reference>
<keyword evidence="3" id="KW-1185">Reference proteome</keyword>
<organism evidence="2 3">
    <name type="scientific">Russula ochroleuca</name>
    <dbReference type="NCBI Taxonomy" id="152965"/>
    <lineage>
        <taxon>Eukaryota</taxon>
        <taxon>Fungi</taxon>
        <taxon>Dikarya</taxon>
        <taxon>Basidiomycota</taxon>
        <taxon>Agaricomycotina</taxon>
        <taxon>Agaricomycetes</taxon>
        <taxon>Russulales</taxon>
        <taxon>Russulaceae</taxon>
        <taxon>Russula</taxon>
    </lineage>
</organism>
<dbReference type="AlphaFoldDB" id="A0A9P5MR21"/>
<sequence length="98" mass="10880">MTIDLGVLLALQLISMSGATGFSSNFCYTAWSLRRLKHRRPLESFPPSPRNIRWTYVLLTLSAPVQPRVCATIGSGSLDTFCPPLPPLLVIWRVPPTN</sequence>
<accession>A0A9P5MR21</accession>
<evidence type="ECO:0000313" key="3">
    <source>
        <dbReference type="Proteomes" id="UP000759537"/>
    </source>
</evidence>
<gene>
    <name evidence="2" type="ORF">DFH94DRAFT_771826</name>
</gene>
<feature type="signal peptide" evidence="1">
    <location>
        <begin position="1"/>
        <end position="19"/>
    </location>
</feature>
<proteinExistence type="predicted"/>
<evidence type="ECO:0000313" key="2">
    <source>
        <dbReference type="EMBL" id="KAF8470519.1"/>
    </source>
</evidence>
<keyword evidence="1" id="KW-0732">Signal</keyword>